<proteinExistence type="predicted"/>
<dbReference type="EMBL" id="KK915193">
    <property type="protein sequence ID" value="KDP23827.1"/>
    <property type="molecule type" value="Genomic_DNA"/>
</dbReference>
<evidence type="ECO:0000259" key="1">
    <source>
        <dbReference type="Pfam" id="PF10536"/>
    </source>
</evidence>
<dbReference type="PANTHER" id="PTHR46033">
    <property type="entry name" value="PROTEIN MAIN-LIKE 2"/>
    <property type="match status" value="1"/>
</dbReference>
<dbReference type="InterPro" id="IPR019557">
    <property type="entry name" value="AminoTfrase-like_pln_mobile"/>
</dbReference>
<gene>
    <name evidence="2" type="ORF">JCGZ_00100</name>
</gene>
<keyword evidence="3" id="KW-1185">Reference proteome</keyword>
<dbReference type="GO" id="GO:0010073">
    <property type="term" value="P:meristem maintenance"/>
    <property type="evidence" value="ECO:0007669"/>
    <property type="project" value="InterPro"/>
</dbReference>
<dbReference type="Proteomes" id="UP000027138">
    <property type="component" value="Unassembled WGS sequence"/>
</dbReference>
<accession>A0A067JIY1</accession>
<dbReference type="PANTHER" id="PTHR46033:SF8">
    <property type="entry name" value="PROTEIN MAINTENANCE OF MERISTEMS-LIKE"/>
    <property type="match status" value="1"/>
</dbReference>
<feature type="domain" description="Aminotransferase-like plant mobile" evidence="1">
    <location>
        <begin position="116"/>
        <end position="270"/>
    </location>
</feature>
<sequence>MGPPVGLEEILRHAGRSCVTQLFLREQLRDAAVLGEQLRDATIRSAMNPSVSELRGFTPLHVDLGKARAGGSSTDASAFWDLLDPPMCARVVATGFGDYAAGLRCTQPRFPPAMRYALMERWNDCTHTFIFGFREMTLTPVDYTAITGLGFDGPSAPLDARYQIAALGAQLVRTLLGVTTQTRYTAQGCVSYEVVYRFWAEQIWTRLAAWRELPVDARPAAPAYTQEERDQAARSFLFYIISSQLLCTSQKKGDPVVLVCLRDLSRVGSYS</sequence>
<dbReference type="AlphaFoldDB" id="A0A067JIY1"/>
<dbReference type="Pfam" id="PF10536">
    <property type="entry name" value="PMD"/>
    <property type="match status" value="1"/>
</dbReference>
<organism evidence="2 3">
    <name type="scientific">Jatropha curcas</name>
    <name type="common">Barbados nut</name>
    <dbReference type="NCBI Taxonomy" id="180498"/>
    <lineage>
        <taxon>Eukaryota</taxon>
        <taxon>Viridiplantae</taxon>
        <taxon>Streptophyta</taxon>
        <taxon>Embryophyta</taxon>
        <taxon>Tracheophyta</taxon>
        <taxon>Spermatophyta</taxon>
        <taxon>Magnoliopsida</taxon>
        <taxon>eudicotyledons</taxon>
        <taxon>Gunneridae</taxon>
        <taxon>Pentapetalae</taxon>
        <taxon>rosids</taxon>
        <taxon>fabids</taxon>
        <taxon>Malpighiales</taxon>
        <taxon>Euphorbiaceae</taxon>
        <taxon>Crotonoideae</taxon>
        <taxon>Jatropheae</taxon>
        <taxon>Jatropha</taxon>
    </lineage>
</organism>
<evidence type="ECO:0000313" key="2">
    <source>
        <dbReference type="EMBL" id="KDP23827.1"/>
    </source>
</evidence>
<dbReference type="InterPro" id="IPR044824">
    <property type="entry name" value="MAIN-like"/>
</dbReference>
<reference evidence="2 3" key="1">
    <citation type="journal article" date="2014" name="PLoS ONE">
        <title>Global Analysis of Gene Expression Profiles in Physic Nut (Jatropha curcas L.) Seedlings Exposed to Salt Stress.</title>
        <authorList>
            <person name="Zhang L."/>
            <person name="Zhang C."/>
            <person name="Wu P."/>
            <person name="Chen Y."/>
            <person name="Li M."/>
            <person name="Jiang H."/>
            <person name="Wu G."/>
        </authorList>
    </citation>
    <scope>NUCLEOTIDE SEQUENCE [LARGE SCALE GENOMIC DNA]</scope>
    <source>
        <strain evidence="3">cv. GZQX0401</strain>
        <tissue evidence="2">Young leaves</tissue>
    </source>
</reference>
<evidence type="ECO:0000313" key="3">
    <source>
        <dbReference type="Proteomes" id="UP000027138"/>
    </source>
</evidence>
<protein>
    <recommendedName>
        <fullName evidence="1">Aminotransferase-like plant mobile domain-containing protein</fullName>
    </recommendedName>
</protein>
<name>A0A067JIY1_JATCU</name>